<name>A0A1I0XME9_SELRU</name>
<dbReference type="PANTHER" id="PTHR43566">
    <property type="entry name" value="CONSERVED PROTEIN"/>
    <property type="match status" value="1"/>
</dbReference>
<feature type="domain" description="DUF4143" evidence="2">
    <location>
        <begin position="208"/>
        <end position="368"/>
    </location>
</feature>
<sequence>MYVKRTIEEAILKLGQSFPCIVIYGARQVGKSTTIQHIFGQKYTKVTLDDLDDRALALNNPKLFLETYGWPLIIDEIQKAPLLLDEIKKRIDEARLQWLDSGEPRQLMYILTSSNRFELQQGISDSLAGRCGVLEMTSFTQGEKANAAGRLFHPEIAPLLKREKELKLPYRSRKEIFADIFTGGMPDICTNIADRDTYFKSYVNTYIEKDVRKLISVGSELAFRNFISLLALRTAQEFHVGELASAVGIDTRTCKKWISVLETSGIIYLLQPYMAKISKRIIKAPKIYFLDTGLCSYLCKWPNAEMLENCAMSGAFFETYVVSEIIKNAYAHNLDPQSFLFYYRDIDQKEVDLIYAEQGKIYPIEIKKGVAPSQPTKNFSVLQKYKQAIQPGLVIDTCEKIRPINEAAWMYPVYLLGL</sequence>
<dbReference type="InterPro" id="IPR027417">
    <property type="entry name" value="P-loop_NTPase"/>
</dbReference>
<dbReference type="AlphaFoldDB" id="A0A1I0XME9"/>
<dbReference type="InterPro" id="IPR041682">
    <property type="entry name" value="AAA_14"/>
</dbReference>
<dbReference type="EMBL" id="FOJX01000006">
    <property type="protein sequence ID" value="SFB01153.1"/>
    <property type="molecule type" value="Genomic_DNA"/>
</dbReference>
<dbReference type="Pfam" id="PF13635">
    <property type="entry name" value="DUF4143"/>
    <property type="match status" value="1"/>
</dbReference>
<dbReference type="InterPro" id="IPR025420">
    <property type="entry name" value="DUF4143"/>
</dbReference>
<gene>
    <name evidence="3" type="ORF">SAMN05216587_10652</name>
</gene>
<dbReference type="Proteomes" id="UP000183843">
    <property type="component" value="Unassembled WGS sequence"/>
</dbReference>
<dbReference type="PANTHER" id="PTHR43566:SF2">
    <property type="entry name" value="DUF4143 DOMAIN-CONTAINING PROTEIN"/>
    <property type="match status" value="1"/>
</dbReference>
<evidence type="ECO:0008006" key="5">
    <source>
        <dbReference type="Google" id="ProtNLM"/>
    </source>
</evidence>
<reference evidence="3 4" key="1">
    <citation type="submission" date="2016-10" db="EMBL/GenBank/DDBJ databases">
        <authorList>
            <person name="de Groot N.N."/>
        </authorList>
    </citation>
    <scope>NUCLEOTIDE SEQUENCE [LARGE SCALE GENOMIC DNA]</scope>
    <source>
        <strain evidence="3 4">L14</strain>
    </source>
</reference>
<evidence type="ECO:0000259" key="2">
    <source>
        <dbReference type="Pfam" id="PF13635"/>
    </source>
</evidence>
<feature type="domain" description="AAA" evidence="1">
    <location>
        <begin position="19"/>
        <end position="143"/>
    </location>
</feature>
<dbReference type="Pfam" id="PF13173">
    <property type="entry name" value="AAA_14"/>
    <property type="match status" value="1"/>
</dbReference>
<evidence type="ECO:0000259" key="1">
    <source>
        <dbReference type="Pfam" id="PF13173"/>
    </source>
</evidence>
<dbReference type="SUPFAM" id="SSF52540">
    <property type="entry name" value="P-loop containing nucleoside triphosphate hydrolases"/>
    <property type="match status" value="1"/>
</dbReference>
<accession>A0A1I0XME9</accession>
<proteinExistence type="predicted"/>
<protein>
    <recommendedName>
        <fullName evidence="5">ATPase</fullName>
    </recommendedName>
</protein>
<dbReference type="RefSeq" id="WP_074815446.1">
    <property type="nucleotide sequence ID" value="NZ_FOJX01000006.1"/>
</dbReference>
<evidence type="ECO:0000313" key="3">
    <source>
        <dbReference type="EMBL" id="SFB01153.1"/>
    </source>
</evidence>
<evidence type="ECO:0000313" key="4">
    <source>
        <dbReference type="Proteomes" id="UP000183843"/>
    </source>
</evidence>
<organism evidence="3 4">
    <name type="scientific">Selenomonas ruminantium</name>
    <dbReference type="NCBI Taxonomy" id="971"/>
    <lineage>
        <taxon>Bacteria</taxon>
        <taxon>Bacillati</taxon>
        <taxon>Bacillota</taxon>
        <taxon>Negativicutes</taxon>
        <taxon>Selenomonadales</taxon>
        <taxon>Selenomonadaceae</taxon>
        <taxon>Selenomonas</taxon>
    </lineage>
</organism>